<dbReference type="EMBL" id="LR796401">
    <property type="protein sequence ID" value="CAB4141795.1"/>
    <property type="molecule type" value="Genomic_DNA"/>
</dbReference>
<evidence type="ECO:0000313" key="1">
    <source>
        <dbReference type="EMBL" id="CAB4141795.1"/>
    </source>
</evidence>
<name>A0A6J5M481_9CAUD</name>
<sequence>MTDTKETAALYSVWSEGQKINNYYLPREAAERVAKAWRVYGYTDATIREEKKGEENK</sequence>
<reference evidence="1" key="1">
    <citation type="submission" date="2020-04" db="EMBL/GenBank/DDBJ databases">
        <authorList>
            <person name="Chiriac C."/>
            <person name="Salcher M."/>
            <person name="Ghai R."/>
            <person name="Kavagutti S V."/>
        </authorList>
    </citation>
    <scope>NUCLEOTIDE SEQUENCE</scope>
</reference>
<accession>A0A6J5M481</accession>
<gene>
    <name evidence="1" type="ORF">UFOVP419_25</name>
</gene>
<protein>
    <submittedName>
        <fullName evidence="1">Uncharacterized protein</fullName>
    </submittedName>
</protein>
<organism evidence="1">
    <name type="scientific">uncultured Caudovirales phage</name>
    <dbReference type="NCBI Taxonomy" id="2100421"/>
    <lineage>
        <taxon>Viruses</taxon>
        <taxon>Duplodnaviria</taxon>
        <taxon>Heunggongvirae</taxon>
        <taxon>Uroviricota</taxon>
        <taxon>Caudoviricetes</taxon>
        <taxon>Peduoviridae</taxon>
        <taxon>Maltschvirus</taxon>
        <taxon>Maltschvirus maltsch</taxon>
    </lineage>
</organism>
<proteinExistence type="predicted"/>